<dbReference type="OrthoDB" id="3047721at2759"/>
<evidence type="ECO:0000313" key="4">
    <source>
        <dbReference type="Proteomes" id="UP000284706"/>
    </source>
</evidence>
<name>A0A409WVC7_9AGAR</name>
<keyword evidence="2" id="KW-1133">Transmembrane helix</keyword>
<organism evidence="3 4">
    <name type="scientific">Gymnopilus dilepis</name>
    <dbReference type="NCBI Taxonomy" id="231916"/>
    <lineage>
        <taxon>Eukaryota</taxon>
        <taxon>Fungi</taxon>
        <taxon>Dikarya</taxon>
        <taxon>Basidiomycota</taxon>
        <taxon>Agaricomycotina</taxon>
        <taxon>Agaricomycetes</taxon>
        <taxon>Agaricomycetidae</taxon>
        <taxon>Agaricales</taxon>
        <taxon>Agaricineae</taxon>
        <taxon>Hymenogastraceae</taxon>
        <taxon>Gymnopilus</taxon>
    </lineage>
</organism>
<gene>
    <name evidence="3" type="ORF">CVT26_013359</name>
</gene>
<evidence type="ECO:0000256" key="2">
    <source>
        <dbReference type="SAM" id="Phobius"/>
    </source>
</evidence>
<keyword evidence="2" id="KW-0812">Transmembrane</keyword>
<dbReference type="EMBL" id="NHYE01004750">
    <property type="protein sequence ID" value="PPQ82437.1"/>
    <property type="molecule type" value="Genomic_DNA"/>
</dbReference>
<feature type="region of interest" description="Disordered" evidence="1">
    <location>
        <begin position="247"/>
        <end position="288"/>
    </location>
</feature>
<evidence type="ECO:0000313" key="3">
    <source>
        <dbReference type="EMBL" id="PPQ82437.1"/>
    </source>
</evidence>
<keyword evidence="2" id="KW-0472">Membrane</keyword>
<feature type="transmembrane region" description="Helical" evidence="2">
    <location>
        <begin position="23"/>
        <end position="49"/>
    </location>
</feature>
<sequence length="288" mass="31192">MPPVVLVARDHTLESALKSESGLILIIVAVAVGLLFIVTAVVIHGTGFFQTMRRYLRLSQRVTKEPEQEKFKPNSAPDLRAVPVSSISQSISTPSFPQAPRVSNSHRISANFFTIRKHSPASHRSHGADVLLKHISAEAHGTDPPSSLASPPGVVTPHIAEWMKVADSVVGRHPNSQPLYMRVATQAEIDLISGHLHIPWANKGHGKSPMIPIKNGQLTAPVVAPPPIVHPLKDVSNARRSKISVYVDSSAKPSLKPSTGKKVHRPLGKENMPPTTVPVAQVYSGRRR</sequence>
<comment type="caution">
    <text evidence="3">The sequence shown here is derived from an EMBL/GenBank/DDBJ whole genome shotgun (WGS) entry which is preliminary data.</text>
</comment>
<dbReference type="AlphaFoldDB" id="A0A409WVC7"/>
<evidence type="ECO:0000256" key="1">
    <source>
        <dbReference type="SAM" id="MobiDB-lite"/>
    </source>
</evidence>
<keyword evidence="4" id="KW-1185">Reference proteome</keyword>
<reference evidence="3 4" key="1">
    <citation type="journal article" date="2018" name="Evol. Lett.">
        <title>Horizontal gene cluster transfer increased hallucinogenic mushroom diversity.</title>
        <authorList>
            <person name="Reynolds H.T."/>
            <person name="Vijayakumar V."/>
            <person name="Gluck-Thaler E."/>
            <person name="Korotkin H.B."/>
            <person name="Matheny P.B."/>
            <person name="Slot J.C."/>
        </authorList>
    </citation>
    <scope>NUCLEOTIDE SEQUENCE [LARGE SCALE GENOMIC DNA]</scope>
    <source>
        <strain evidence="3 4">SRW20</strain>
    </source>
</reference>
<protein>
    <submittedName>
        <fullName evidence="3">Uncharacterized protein</fullName>
    </submittedName>
</protein>
<proteinExistence type="predicted"/>
<dbReference type="InParanoid" id="A0A409WVC7"/>
<dbReference type="Proteomes" id="UP000284706">
    <property type="component" value="Unassembled WGS sequence"/>
</dbReference>
<accession>A0A409WVC7</accession>